<evidence type="ECO:0000256" key="4">
    <source>
        <dbReference type="ARBA" id="ARBA00022840"/>
    </source>
</evidence>
<dbReference type="EMBL" id="AAGVNP010000152">
    <property type="protein sequence ID" value="EBS4548403.1"/>
    <property type="molecule type" value="Genomic_DNA"/>
</dbReference>
<dbReference type="Pfam" id="PF00005">
    <property type="entry name" value="ABC_tran"/>
    <property type="match status" value="1"/>
</dbReference>
<keyword evidence="3" id="KW-0547">Nucleotide-binding</keyword>
<evidence type="ECO:0000256" key="3">
    <source>
        <dbReference type="ARBA" id="ARBA00022741"/>
    </source>
</evidence>
<dbReference type="InterPro" id="IPR003593">
    <property type="entry name" value="AAA+_ATPase"/>
</dbReference>
<organism evidence="6">
    <name type="scientific">Salmonella newport</name>
    <dbReference type="NCBI Taxonomy" id="108619"/>
    <lineage>
        <taxon>Bacteria</taxon>
        <taxon>Pseudomonadati</taxon>
        <taxon>Pseudomonadota</taxon>
        <taxon>Gammaproteobacteria</taxon>
        <taxon>Enterobacterales</taxon>
        <taxon>Enterobacteriaceae</taxon>
        <taxon>Salmonella</taxon>
    </lineage>
</organism>
<dbReference type="PROSITE" id="PS50893">
    <property type="entry name" value="ABC_TRANSPORTER_2"/>
    <property type="match status" value="1"/>
</dbReference>
<dbReference type="PROSITE" id="PS00211">
    <property type="entry name" value="ABC_TRANSPORTER_1"/>
    <property type="match status" value="1"/>
</dbReference>
<evidence type="ECO:0000256" key="1">
    <source>
        <dbReference type="ARBA" id="ARBA00005417"/>
    </source>
</evidence>
<accession>A0A5U9VRB0</accession>
<dbReference type="SMART" id="SM00382">
    <property type="entry name" value="AAA"/>
    <property type="match status" value="1"/>
</dbReference>
<gene>
    <name evidence="6" type="ORF">DQK32_21370</name>
</gene>
<sequence length="258" mass="28446">MNESAAVMLSVHDLTWRYSSRHSPILKNLSFSLPQGALCMILGANGAGKSTLLKLLAEKLSCQQGLVYRGGDIAFVPQRTTVSLAVSVYETVLVGRAAHVGLLRAPNHEDDRICEEALCRVGLQHMASREFSSLSGGEQQLVLMAQALASEARIILLDEVTAAMDWRNQATILRLLQDLARQGYTISFITHSPQHALDFATHCLLMFPEGDSAFGSPSKIITDETLSRLYRLQVRCTVIEDRWVVIPQFIQKQGVSIP</sequence>
<evidence type="ECO:0000256" key="2">
    <source>
        <dbReference type="ARBA" id="ARBA00022448"/>
    </source>
</evidence>
<keyword evidence="4 6" id="KW-0067">ATP-binding</keyword>
<reference evidence="6" key="1">
    <citation type="submission" date="2018-06" db="EMBL/GenBank/DDBJ databases">
        <authorList>
            <person name="Ashton P.M."/>
            <person name="Dallman T."/>
            <person name="Nair S."/>
            <person name="De Pinna E."/>
            <person name="Peters T."/>
            <person name="Grant K."/>
        </authorList>
    </citation>
    <scope>NUCLEOTIDE SEQUENCE [LARGE SCALE GENOMIC DNA]</scope>
    <source>
        <strain evidence="6">160804</strain>
    </source>
</reference>
<dbReference type="InterPro" id="IPR027417">
    <property type="entry name" value="P-loop_NTPase"/>
</dbReference>
<proteinExistence type="inferred from homology"/>
<dbReference type="AlphaFoldDB" id="A0A5U9VRB0"/>
<dbReference type="InterPro" id="IPR017871">
    <property type="entry name" value="ABC_transporter-like_CS"/>
</dbReference>
<dbReference type="SUPFAM" id="SSF52540">
    <property type="entry name" value="P-loop containing nucleoside triphosphate hydrolases"/>
    <property type="match status" value="1"/>
</dbReference>
<keyword evidence="2" id="KW-0813">Transport</keyword>
<protein>
    <submittedName>
        <fullName evidence="6">ABC transporter ATP-binding protein</fullName>
    </submittedName>
</protein>
<dbReference type="Proteomes" id="UP000839885">
    <property type="component" value="Unassembled WGS sequence"/>
</dbReference>
<dbReference type="PANTHER" id="PTHR42734:SF6">
    <property type="entry name" value="MOLYBDATE IMPORT ATP-BINDING PROTEIN MOLC"/>
    <property type="match status" value="1"/>
</dbReference>
<dbReference type="GO" id="GO:0016887">
    <property type="term" value="F:ATP hydrolysis activity"/>
    <property type="evidence" value="ECO:0007669"/>
    <property type="project" value="InterPro"/>
</dbReference>
<dbReference type="GO" id="GO:0005524">
    <property type="term" value="F:ATP binding"/>
    <property type="evidence" value="ECO:0007669"/>
    <property type="project" value="UniProtKB-KW"/>
</dbReference>
<dbReference type="InterPro" id="IPR050153">
    <property type="entry name" value="Metal_Ion_Import_ABC"/>
</dbReference>
<comment type="similarity">
    <text evidence="1">Belongs to the ABC transporter superfamily.</text>
</comment>
<evidence type="ECO:0000259" key="5">
    <source>
        <dbReference type="PROSITE" id="PS50893"/>
    </source>
</evidence>
<dbReference type="PANTHER" id="PTHR42734">
    <property type="entry name" value="METAL TRANSPORT SYSTEM ATP-BINDING PROTEIN TM_0124-RELATED"/>
    <property type="match status" value="1"/>
</dbReference>
<feature type="domain" description="ABC transporter" evidence="5">
    <location>
        <begin position="9"/>
        <end position="233"/>
    </location>
</feature>
<evidence type="ECO:0000313" key="6">
    <source>
        <dbReference type="EMBL" id="EBS4548403.1"/>
    </source>
</evidence>
<name>A0A5U9VRB0_SALNE</name>
<dbReference type="InterPro" id="IPR003439">
    <property type="entry name" value="ABC_transporter-like_ATP-bd"/>
</dbReference>
<dbReference type="Gene3D" id="3.40.50.300">
    <property type="entry name" value="P-loop containing nucleotide triphosphate hydrolases"/>
    <property type="match status" value="1"/>
</dbReference>
<comment type="caution">
    <text evidence="6">The sequence shown here is derived from an EMBL/GenBank/DDBJ whole genome shotgun (WGS) entry which is preliminary data.</text>
</comment>